<dbReference type="EMBL" id="LAZR01038395">
    <property type="protein sequence ID" value="KKL19675.1"/>
    <property type="molecule type" value="Genomic_DNA"/>
</dbReference>
<evidence type="ECO:0000313" key="2">
    <source>
        <dbReference type="EMBL" id="KKL19675.1"/>
    </source>
</evidence>
<accession>A0A0F9BD64</accession>
<feature type="region of interest" description="Disordered" evidence="1">
    <location>
        <begin position="54"/>
        <end position="85"/>
    </location>
</feature>
<sequence>MEFVDQVDVDHPTYKALEALLVSPAGHEVTEPEETRYRKHLVLRFGQCELTFTGPWAPKPADDARPDFSAEPRHPGSDLEAPPDA</sequence>
<evidence type="ECO:0000256" key="1">
    <source>
        <dbReference type="SAM" id="MobiDB-lite"/>
    </source>
</evidence>
<reference evidence="2" key="1">
    <citation type="journal article" date="2015" name="Nature">
        <title>Complex archaea that bridge the gap between prokaryotes and eukaryotes.</title>
        <authorList>
            <person name="Spang A."/>
            <person name="Saw J.H."/>
            <person name="Jorgensen S.L."/>
            <person name="Zaremba-Niedzwiedzka K."/>
            <person name="Martijn J."/>
            <person name="Lind A.E."/>
            <person name="van Eijk R."/>
            <person name="Schleper C."/>
            <person name="Guy L."/>
            <person name="Ettema T.J."/>
        </authorList>
    </citation>
    <scope>NUCLEOTIDE SEQUENCE</scope>
</reference>
<dbReference type="AlphaFoldDB" id="A0A0F9BD64"/>
<feature type="compositionally biased region" description="Basic and acidic residues" evidence="1">
    <location>
        <begin position="60"/>
        <end position="77"/>
    </location>
</feature>
<organism evidence="2">
    <name type="scientific">marine sediment metagenome</name>
    <dbReference type="NCBI Taxonomy" id="412755"/>
    <lineage>
        <taxon>unclassified sequences</taxon>
        <taxon>metagenomes</taxon>
        <taxon>ecological metagenomes</taxon>
    </lineage>
</organism>
<comment type="caution">
    <text evidence="2">The sequence shown here is derived from an EMBL/GenBank/DDBJ whole genome shotgun (WGS) entry which is preliminary data.</text>
</comment>
<protein>
    <submittedName>
        <fullName evidence="2">Uncharacterized protein</fullName>
    </submittedName>
</protein>
<proteinExistence type="predicted"/>
<name>A0A0F9BD64_9ZZZZ</name>
<gene>
    <name evidence="2" type="ORF">LCGC14_2463120</name>
</gene>